<sequence length="90" mass="9594">MPGEIIFIGKNLATALGWTGSIAYLTGYLLLSMNKLKPGHKAYHALNIGGAIGLTANALFLQDYPNVIVNLSWGLIAIAAIATIVRTKRN</sequence>
<dbReference type="Proteomes" id="UP001165367">
    <property type="component" value="Unassembled WGS sequence"/>
</dbReference>
<feature type="transmembrane region" description="Helical" evidence="1">
    <location>
        <begin position="12"/>
        <end position="31"/>
    </location>
</feature>
<dbReference type="Pfam" id="PF26604">
    <property type="entry name" value="CBU_0592"/>
    <property type="match status" value="1"/>
</dbReference>
<gene>
    <name evidence="3" type="ORF">LZZ85_13670</name>
</gene>
<dbReference type="EMBL" id="JAKLTR010000008">
    <property type="protein sequence ID" value="MCG2615343.1"/>
    <property type="molecule type" value="Genomic_DNA"/>
</dbReference>
<dbReference type="NCBIfam" id="NF047864">
    <property type="entry name" value="CBU_0592_membra"/>
    <property type="match status" value="1"/>
</dbReference>
<keyword evidence="1" id="KW-1133">Transmembrane helix</keyword>
<evidence type="ECO:0000256" key="1">
    <source>
        <dbReference type="SAM" id="Phobius"/>
    </source>
</evidence>
<keyword evidence="1" id="KW-0472">Membrane</keyword>
<feature type="transmembrane region" description="Helical" evidence="1">
    <location>
        <begin position="43"/>
        <end position="61"/>
    </location>
</feature>
<feature type="domain" description="CBU-0592-like" evidence="2">
    <location>
        <begin position="14"/>
        <end position="88"/>
    </location>
</feature>
<organism evidence="3 4">
    <name type="scientific">Terrimonas ginsenosidimutans</name>
    <dbReference type="NCBI Taxonomy" id="2908004"/>
    <lineage>
        <taxon>Bacteria</taxon>
        <taxon>Pseudomonadati</taxon>
        <taxon>Bacteroidota</taxon>
        <taxon>Chitinophagia</taxon>
        <taxon>Chitinophagales</taxon>
        <taxon>Chitinophagaceae</taxon>
        <taxon>Terrimonas</taxon>
    </lineage>
</organism>
<accession>A0ABS9KSS1</accession>
<dbReference type="RefSeq" id="WP_237872616.1">
    <property type="nucleotide sequence ID" value="NZ_JAKLTR010000008.1"/>
</dbReference>
<evidence type="ECO:0000259" key="2">
    <source>
        <dbReference type="Pfam" id="PF26604"/>
    </source>
</evidence>
<proteinExistence type="predicted"/>
<keyword evidence="1" id="KW-0812">Transmembrane</keyword>
<protein>
    <recommendedName>
        <fullName evidence="2">CBU-0592-like domain-containing protein</fullName>
    </recommendedName>
</protein>
<reference evidence="3" key="1">
    <citation type="submission" date="2022-01" db="EMBL/GenBank/DDBJ databases">
        <authorList>
            <person name="Jo J.-H."/>
            <person name="Im W.-T."/>
        </authorList>
    </citation>
    <scope>NUCLEOTIDE SEQUENCE</scope>
    <source>
        <strain evidence="3">NA20</strain>
    </source>
</reference>
<comment type="caution">
    <text evidence="3">The sequence shown here is derived from an EMBL/GenBank/DDBJ whole genome shotgun (WGS) entry which is preliminary data.</text>
</comment>
<evidence type="ECO:0000313" key="3">
    <source>
        <dbReference type="EMBL" id="MCG2615343.1"/>
    </source>
</evidence>
<keyword evidence="4" id="KW-1185">Reference proteome</keyword>
<name>A0ABS9KSS1_9BACT</name>
<feature type="transmembrane region" description="Helical" evidence="1">
    <location>
        <begin position="67"/>
        <end position="85"/>
    </location>
</feature>
<dbReference type="InterPro" id="IPR058058">
    <property type="entry name" value="CBU_0592-like"/>
</dbReference>
<evidence type="ECO:0000313" key="4">
    <source>
        <dbReference type="Proteomes" id="UP001165367"/>
    </source>
</evidence>